<dbReference type="AlphaFoldDB" id="A0AAW6ZJJ6"/>
<dbReference type="Pfam" id="PF00534">
    <property type="entry name" value="Glycos_transf_1"/>
    <property type="match status" value="1"/>
</dbReference>
<comment type="caution">
    <text evidence="3">The sequence shown here is derived from an EMBL/GenBank/DDBJ whole genome shotgun (WGS) entry which is preliminary data.</text>
</comment>
<dbReference type="PANTHER" id="PTHR46401:SF2">
    <property type="entry name" value="GLYCOSYLTRANSFERASE WBBK-RELATED"/>
    <property type="match status" value="1"/>
</dbReference>
<dbReference type="SUPFAM" id="SSF53756">
    <property type="entry name" value="UDP-Glycosyltransferase/glycogen phosphorylase"/>
    <property type="match status" value="1"/>
</dbReference>
<dbReference type="GO" id="GO:0016757">
    <property type="term" value="F:glycosyltransferase activity"/>
    <property type="evidence" value="ECO:0007669"/>
    <property type="project" value="UniProtKB-KW"/>
</dbReference>
<evidence type="ECO:0000313" key="4">
    <source>
        <dbReference type="Proteomes" id="UP001225576"/>
    </source>
</evidence>
<dbReference type="RefSeq" id="WP_083297684.1">
    <property type="nucleotide sequence ID" value="NZ_JASPDQ010000005.1"/>
</dbReference>
<dbReference type="EMBL" id="JASPDQ010000005">
    <property type="protein sequence ID" value="MDK8601468.1"/>
    <property type="molecule type" value="Genomic_DNA"/>
</dbReference>
<sequence length="359" mass="40888">MKELIVYHAPYPMDWNATTASRIRPARMLEAFRERYEVHEIIGYPADRRRAFAELKKRVKAGDKVAFAYSESSTQPNLLATSVKKGVDPLLEQRIFTYLKRHGIPLGQFYRDVYWMFPDQLTTVPPIRKAIMRWLYRYDLRVLDRAGAHLFVPSDKMGEMLPAFAGRFSALPSATTPVDSSYPANLSLFYVGGIGPHYQMHELFKAVARVPEVRLTACFPVAGWDSVKDDYEQYMGGNIRVIHASNKELPPYYADSSAALLFVQPSEYRDFAAPMKFYEALSFGKPIITTRGTHAGRESERLGVGVAIDYDADALTALLHSWLDNPQLLEDLQARAREVRLSERWSDRVSQVAAQLRRA</sequence>
<dbReference type="Gene3D" id="3.40.50.2000">
    <property type="entry name" value="Glycogen Phosphorylase B"/>
    <property type="match status" value="1"/>
</dbReference>
<name>A0AAW6ZJJ6_9ACTO</name>
<protein>
    <submittedName>
        <fullName evidence="3">Glycosyltransferase</fullName>
        <ecNumber evidence="3">2.4.-.-</ecNumber>
    </submittedName>
</protein>
<feature type="domain" description="Glycosyl transferase family 1" evidence="2">
    <location>
        <begin position="188"/>
        <end position="338"/>
    </location>
</feature>
<proteinExistence type="predicted"/>
<evidence type="ECO:0000256" key="1">
    <source>
        <dbReference type="ARBA" id="ARBA00022679"/>
    </source>
</evidence>
<dbReference type="Proteomes" id="UP001225576">
    <property type="component" value="Unassembled WGS sequence"/>
</dbReference>
<gene>
    <name evidence="3" type="ORF">QP858_03200</name>
</gene>
<accession>A0AAW6ZJJ6</accession>
<keyword evidence="3" id="KW-0328">Glycosyltransferase</keyword>
<evidence type="ECO:0000313" key="3">
    <source>
        <dbReference type="EMBL" id="MDK8601468.1"/>
    </source>
</evidence>
<reference evidence="3" key="1">
    <citation type="submission" date="2023-05" db="EMBL/GenBank/DDBJ databases">
        <title>Genomic Catalog of Human Bladder Bacteria.</title>
        <authorList>
            <person name="Du J."/>
        </authorList>
    </citation>
    <scope>NUCLEOTIDE SEQUENCE</scope>
    <source>
        <strain evidence="3">UMB1304A</strain>
    </source>
</reference>
<organism evidence="3 4">
    <name type="scientific">Trueperella bernardiae</name>
    <dbReference type="NCBI Taxonomy" id="59561"/>
    <lineage>
        <taxon>Bacteria</taxon>
        <taxon>Bacillati</taxon>
        <taxon>Actinomycetota</taxon>
        <taxon>Actinomycetes</taxon>
        <taxon>Actinomycetales</taxon>
        <taxon>Actinomycetaceae</taxon>
        <taxon>Trueperella</taxon>
    </lineage>
</organism>
<dbReference type="PANTHER" id="PTHR46401">
    <property type="entry name" value="GLYCOSYLTRANSFERASE WBBK-RELATED"/>
    <property type="match status" value="1"/>
</dbReference>
<dbReference type="GO" id="GO:0009103">
    <property type="term" value="P:lipopolysaccharide biosynthetic process"/>
    <property type="evidence" value="ECO:0007669"/>
    <property type="project" value="TreeGrafter"/>
</dbReference>
<dbReference type="EC" id="2.4.-.-" evidence="3"/>
<dbReference type="InterPro" id="IPR001296">
    <property type="entry name" value="Glyco_trans_1"/>
</dbReference>
<keyword evidence="1 3" id="KW-0808">Transferase</keyword>
<evidence type="ECO:0000259" key="2">
    <source>
        <dbReference type="Pfam" id="PF00534"/>
    </source>
</evidence>